<evidence type="ECO:0000313" key="2">
    <source>
        <dbReference type="EMBL" id="GAH74274.1"/>
    </source>
</evidence>
<dbReference type="InterPro" id="IPR001789">
    <property type="entry name" value="Sig_transdc_resp-reg_receiver"/>
</dbReference>
<name>X1J7F9_9ZZZZ</name>
<proteinExistence type="predicted"/>
<gene>
    <name evidence="2" type="ORF">S03H2_47783</name>
</gene>
<organism evidence="2">
    <name type="scientific">marine sediment metagenome</name>
    <dbReference type="NCBI Taxonomy" id="412755"/>
    <lineage>
        <taxon>unclassified sequences</taxon>
        <taxon>metagenomes</taxon>
        <taxon>ecological metagenomes</taxon>
    </lineage>
</organism>
<accession>X1J7F9</accession>
<sequence>MTASVRLEDMHRALDAGCVSFIRKPVDIDELPKQVAQYIAREKT</sequence>
<dbReference type="PROSITE" id="PS50110">
    <property type="entry name" value="RESPONSE_REGULATORY"/>
    <property type="match status" value="1"/>
</dbReference>
<reference evidence="2" key="1">
    <citation type="journal article" date="2014" name="Front. Microbiol.">
        <title>High frequency of phylogenetically diverse reductive dehalogenase-homologous genes in deep subseafloor sedimentary metagenomes.</title>
        <authorList>
            <person name="Kawai M."/>
            <person name="Futagami T."/>
            <person name="Toyoda A."/>
            <person name="Takaki Y."/>
            <person name="Nishi S."/>
            <person name="Hori S."/>
            <person name="Arai W."/>
            <person name="Tsubouchi T."/>
            <person name="Morono Y."/>
            <person name="Uchiyama I."/>
            <person name="Ito T."/>
            <person name="Fujiyama A."/>
            <person name="Inagaki F."/>
            <person name="Takami H."/>
        </authorList>
    </citation>
    <scope>NUCLEOTIDE SEQUENCE</scope>
    <source>
        <strain evidence="2">Expedition CK06-06</strain>
    </source>
</reference>
<comment type="caution">
    <text evidence="2">The sequence shown here is derived from an EMBL/GenBank/DDBJ whole genome shotgun (WGS) entry which is preliminary data.</text>
</comment>
<dbReference type="GO" id="GO:0000160">
    <property type="term" value="P:phosphorelay signal transduction system"/>
    <property type="evidence" value="ECO:0007669"/>
    <property type="project" value="InterPro"/>
</dbReference>
<evidence type="ECO:0000259" key="1">
    <source>
        <dbReference type="PROSITE" id="PS50110"/>
    </source>
</evidence>
<dbReference type="InterPro" id="IPR011006">
    <property type="entry name" value="CheY-like_superfamily"/>
</dbReference>
<feature type="domain" description="Response regulatory" evidence="1">
    <location>
        <begin position="1"/>
        <end position="39"/>
    </location>
</feature>
<dbReference type="AlphaFoldDB" id="X1J7F9"/>
<dbReference type="Gene3D" id="3.40.50.2300">
    <property type="match status" value="1"/>
</dbReference>
<protein>
    <recommendedName>
        <fullName evidence="1">Response regulatory domain-containing protein</fullName>
    </recommendedName>
</protein>
<dbReference type="EMBL" id="BARU01030080">
    <property type="protein sequence ID" value="GAH74274.1"/>
    <property type="molecule type" value="Genomic_DNA"/>
</dbReference>
<dbReference type="SUPFAM" id="SSF52172">
    <property type="entry name" value="CheY-like"/>
    <property type="match status" value="1"/>
</dbReference>